<evidence type="ECO:0000259" key="1">
    <source>
        <dbReference type="Pfam" id="PF00534"/>
    </source>
</evidence>
<evidence type="ECO:0000259" key="2">
    <source>
        <dbReference type="Pfam" id="PF12000"/>
    </source>
</evidence>
<sequence>MIRPGEVVRFLFVHQSFPAQYAHMVAHLARRPEHDVVFITAGKGPDIPGVRRVLYRPPEVRQDGAHPFVREMDHAIHRSEAIATVARSLRDLGFRPDIIIGHHGWGELLNIDSVFPGVPVLGYFEFYYGLEDRDIGFDPEFPMPQEAGLLIRCKNAINLQALAGPGEGQTPTRFQLGTYPAWAQEKITLLDEGVDLTQYRPDPSLRQKPFRLGSISVAPYETLVTYAARNLEPYRGFHSFMRSLPALMKARPDCRVILMGQEDVSYGLPPAGGGTWRQTMLRELEGKLDLSRIHFVGWLEREQMVRVLQRSDAHIYLTYPFVLSWSLREAMAVGCPLVASDTAPVREYLTHGETALLVPFLQPDAIGDAVLHLLENRTLAETLAHNVRRHAENVLDVRQYLAQYEALIGRMTGREGI</sequence>
<dbReference type="SUPFAM" id="SSF53756">
    <property type="entry name" value="UDP-Glycosyltransferase/glycogen phosphorylase"/>
    <property type="match status" value="1"/>
</dbReference>
<dbReference type="InterPro" id="IPR022623">
    <property type="entry name" value="Glyco_trans_4"/>
</dbReference>
<dbReference type="InterPro" id="IPR001296">
    <property type="entry name" value="Glyco_trans_1"/>
</dbReference>
<dbReference type="Pfam" id="PF12000">
    <property type="entry name" value="Glyco_trans_4_3"/>
    <property type="match status" value="1"/>
</dbReference>
<evidence type="ECO:0000313" key="4">
    <source>
        <dbReference type="Proteomes" id="UP000027590"/>
    </source>
</evidence>
<accession>A0A7U7J0Y5</accession>
<proteinExistence type="predicted"/>
<dbReference type="PANTHER" id="PTHR12526">
    <property type="entry name" value="GLYCOSYLTRANSFERASE"/>
    <property type="match status" value="1"/>
</dbReference>
<name>A0A7U7J0Y5_9PROT</name>
<comment type="caution">
    <text evidence="3">The sequence shown here is derived from an EMBL/GenBank/DDBJ whole genome shotgun (WGS) entry which is preliminary data.</text>
</comment>
<organism evidence="3 4">
    <name type="scientific">Parasaccharibacter apium</name>
    <dbReference type="NCBI Taxonomy" id="1510841"/>
    <lineage>
        <taxon>Bacteria</taxon>
        <taxon>Pseudomonadati</taxon>
        <taxon>Pseudomonadota</taxon>
        <taxon>Alphaproteobacteria</taxon>
        <taxon>Acetobacterales</taxon>
        <taxon>Acetobacteraceae</taxon>
        <taxon>Parasaccharibacter</taxon>
    </lineage>
</organism>
<dbReference type="EMBL" id="CBLY010000005">
    <property type="protein sequence ID" value="CDG33556.1"/>
    <property type="molecule type" value="Genomic_DNA"/>
</dbReference>
<feature type="domain" description="Glycosyl transferase family 4" evidence="2">
    <location>
        <begin position="33"/>
        <end position="197"/>
    </location>
</feature>
<reference evidence="3 4" key="2">
    <citation type="journal article" date="2014" name="PLoS ONE">
        <title>Evolution of mitochondria reconstructed from the energy metabolism of living bacteria.</title>
        <authorList>
            <person name="Degli Esposti M."/>
            <person name="Chouaia B."/>
            <person name="Comandatore F."/>
            <person name="Crotti E."/>
            <person name="Sassera D."/>
            <person name="Lievens P.M."/>
            <person name="Daffonchio D."/>
            <person name="Bandi C."/>
        </authorList>
    </citation>
    <scope>NUCLEOTIDE SEQUENCE [LARGE SCALE GENOMIC DNA]</scope>
    <source>
        <strain evidence="4">AM169</strain>
    </source>
</reference>
<reference evidence="3 4" key="1">
    <citation type="journal article" date="2014" name="Genome Biol. Evol.">
        <title>Acetic acid bacteria genomes reveal functional traits for adaptation to life in insect guts.</title>
        <authorList>
            <person name="Chouaia B."/>
            <person name="Gaiarsa S."/>
            <person name="Crotti E."/>
            <person name="Comandatore F."/>
            <person name="Degli Esposti M."/>
            <person name="Ricci I."/>
            <person name="Alma A."/>
            <person name="Favia G."/>
            <person name="Bandi C."/>
            <person name="Daffonchio D."/>
        </authorList>
    </citation>
    <scope>NUCLEOTIDE SEQUENCE [LARGE SCALE GENOMIC DNA]</scope>
    <source>
        <strain evidence="4">AM169</strain>
    </source>
</reference>
<protein>
    <submittedName>
        <fullName evidence="3">Probable glycosyltransferase</fullName>
    </submittedName>
</protein>
<dbReference type="AlphaFoldDB" id="A0A7U7J0Y5"/>
<dbReference type="GO" id="GO:0016757">
    <property type="term" value="F:glycosyltransferase activity"/>
    <property type="evidence" value="ECO:0007669"/>
    <property type="project" value="InterPro"/>
</dbReference>
<dbReference type="Pfam" id="PF00534">
    <property type="entry name" value="Glycos_transf_1"/>
    <property type="match status" value="1"/>
</dbReference>
<evidence type="ECO:0000313" key="3">
    <source>
        <dbReference type="EMBL" id="CDG33556.1"/>
    </source>
</evidence>
<dbReference type="RefSeq" id="WP_197981651.1">
    <property type="nucleotide sequence ID" value="NZ_CBLY010000005.1"/>
</dbReference>
<dbReference type="Gene3D" id="3.40.50.2000">
    <property type="entry name" value="Glycogen Phosphorylase B"/>
    <property type="match status" value="2"/>
</dbReference>
<feature type="domain" description="Glycosyl transferase family 1" evidence="1">
    <location>
        <begin position="226"/>
        <end position="389"/>
    </location>
</feature>
<dbReference type="Proteomes" id="UP000027590">
    <property type="component" value="Unassembled WGS sequence"/>
</dbReference>
<gene>
    <name evidence="3" type="ORF">SACS_0818</name>
</gene>